<protein>
    <submittedName>
        <fullName evidence="3">CsbD family protein</fullName>
    </submittedName>
</protein>
<reference evidence="4 6" key="2">
    <citation type="submission" date="2018-10" db="EMBL/GenBank/DDBJ databases">
        <title>Draft genome sequence of Zhongshania sp. DSW25-10.</title>
        <authorList>
            <person name="Oh J."/>
        </authorList>
    </citation>
    <scope>NUCLEOTIDE SEQUENCE [LARGE SCALE GENOMIC DNA]</scope>
    <source>
        <strain evidence="4 6">DSW25-10</strain>
    </source>
</reference>
<gene>
    <name evidence="3" type="ORF">C0068_00785</name>
    <name evidence="4" type="ORF">D0911_15500</name>
</gene>
<dbReference type="EMBL" id="PQGG01000003">
    <property type="protein sequence ID" value="POP54552.1"/>
    <property type="molecule type" value="Genomic_DNA"/>
</dbReference>
<dbReference type="InterPro" id="IPR050423">
    <property type="entry name" value="UPF0337_stress_rsp"/>
</dbReference>
<dbReference type="PIRSF" id="PIRSF039008">
    <property type="entry name" value="YjbJ"/>
    <property type="match status" value="1"/>
</dbReference>
<dbReference type="Gene3D" id="1.10.1470.10">
    <property type="entry name" value="YjbJ"/>
    <property type="match status" value="1"/>
</dbReference>
<dbReference type="InterPro" id="IPR036629">
    <property type="entry name" value="YjbJ_sf"/>
</dbReference>
<dbReference type="PANTHER" id="PTHR34977:SF1">
    <property type="entry name" value="UPF0337 PROTEIN YJBJ"/>
    <property type="match status" value="1"/>
</dbReference>
<feature type="domain" description="CsbD-like" evidence="2">
    <location>
        <begin position="4"/>
        <end position="56"/>
    </location>
</feature>
<dbReference type="Proteomes" id="UP000274695">
    <property type="component" value="Unassembled WGS sequence"/>
</dbReference>
<dbReference type="OrthoDB" id="9796058at2"/>
<dbReference type="RefSeq" id="WP_103682595.1">
    <property type="nucleotide sequence ID" value="NZ_PQGG01000003.1"/>
</dbReference>
<evidence type="ECO:0000313" key="4">
    <source>
        <dbReference type="EMBL" id="RNL59506.1"/>
    </source>
</evidence>
<dbReference type="EMBL" id="RHGB01000020">
    <property type="protein sequence ID" value="RNL59506.1"/>
    <property type="molecule type" value="Genomic_DNA"/>
</dbReference>
<dbReference type="Pfam" id="PF05532">
    <property type="entry name" value="CsbD"/>
    <property type="match status" value="1"/>
</dbReference>
<evidence type="ECO:0000313" key="5">
    <source>
        <dbReference type="Proteomes" id="UP000237222"/>
    </source>
</evidence>
<proteinExistence type="inferred from homology"/>
<comment type="similarity">
    <text evidence="1">Belongs to the UPF0337 (CsbD) family.</text>
</comment>
<evidence type="ECO:0000259" key="2">
    <source>
        <dbReference type="Pfam" id="PF05532"/>
    </source>
</evidence>
<dbReference type="InterPro" id="IPR008462">
    <property type="entry name" value="CsbD"/>
</dbReference>
<evidence type="ECO:0000313" key="6">
    <source>
        <dbReference type="Proteomes" id="UP000274695"/>
    </source>
</evidence>
<sequence>MNQDIAEGKWKQLKGQIKEKWADLTDDDIDYAQANNERFIGVIQERYGLAKDEAKKQFEELKKKVS</sequence>
<comment type="caution">
    <text evidence="3">The sequence shown here is derived from an EMBL/GenBank/DDBJ whole genome shotgun (WGS) entry which is preliminary data.</text>
</comment>
<accession>A0A2S4HKM6</accession>
<organism evidence="3 5">
    <name type="scientific">Zhongshania marina</name>
    <dbReference type="NCBI Taxonomy" id="2304603"/>
    <lineage>
        <taxon>Bacteria</taxon>
        <taxon>Pseudomonadati</taxon>
        <taxon>Pseudomonadota</taxon>
        <taxon>Gammaproteobacteria</taxon>
        <taxon>Cellvibrionales</taxon>
        <taxon>Spongiibacteraceae</taxon>
        <taxon>Zhongshania</taxon>
    </lineage>
</organism>
<evidence type="ECO:0000313" key="3">
    <source>
        <dbReference type="EMBL" id="POP54552.1"/>
    </source>
</evidence>
<dbReference type="Proteomes" id="UP000237222">
    <property type="component" value="Unassembled WGS sequence"/>
</dbReference>
<dbReference type="SUPFAM" id="SSF69047">
    <property type="entry name" value="Hypothetical protein YjbJ"/>
    <property type="match status" value="1"/>
</dbReference>
<keyword evidence="6" id="KW-1185">Reference proteome</keyword>
<reference evidence="3" key="1">
    <citation type="submission" date="2018-01" db="EMBL/GenBank/DDBJ databases">
        <authorList>
            <person name="Yu X.-D."/>
        </authorList>
    </citation>
    <scope>NUCLEOTIDE SEQUENCE</scope>
    <source>
        <strain evidence="3">ZX-21</strain>
    </source>
</reference>
<dbReference type="PANTHER" id="PTHR34977">
    <property type="entry name" value="UPF0337 PROTEIN YJBJ"/>
    <property type="match status" value="1"/>
</dbReference>
<evidence type="ECO:0000256" key="1">
    <source>
        <dbReference type="ARBA" id="ARBA00009129"/>
    </source>
</evidence>
<dbReference type="AlphaFoldDB" id="A0A2S4HKM6"/>
<dbReference type="InterPro" id="IPR026042">
    <property type="entry name" value="YjbJ"/>
</dbReference>
<name>A0A2S4HKM6_9GAMM</name>